<keyword evidence="9" id="KW-1185">Reference proteome</keyword>
<feature type="domain" description="C2" evidence="6">
    <location>
        <begin position="526"/>
        <end position="651"/>
    </location>
</feature>
<feature type="region of interest" description="Disordered" evidence="5">
    <location>
        <begin position="931"/>
        <end position="986"/>
    </location>
</feature>
<dbReference type="PANTHER" id="PTHR10336:SF181">
    <property type="entry name" value="PHOSPHOINOSITIDE PHOSPHOLIPASE C"/>
    <property type="match status" value="1"/>
</dbReference>
<dbReference type="PROSITE" id="PS50008">
    <property type="entry name" value="PIPLC_Y_DOMAIN"/>
    <property type="match status" value="5"/>
</dbReference>
<dbReference type="InterPro" id="IPR035892">
    <property type="entry name" value="C2_domain_sf"/>
</dbReference>
<dbReference type="SUPFAM" id="SSF49562">
    <property type="entry name" value="C2 domain (Calcium/lipid-binding domain, CaLB)"/>
    <property type="match status" value="4"/>
</dbReference>
<dbReference type="PROSITE" id="PS50007">
    <property type="entry name" value="PIPLC_X_DOMAIN"/>
    <property type="match status" value="5"/>
</dbReference>
<comment type="catalytic activity">
    <reaction evidence="1 4">
        <text>a 1,2-diacyl-sn-glycero-3-phospho-(1D-myo-inositol-4,5-bisphosphate) + H2O = 1D-myo-inositol 1,4,5-trisphosphate + a 1,2-diacyl-sn-glycerol + H(+)</text>
        <dbReference type="Rhea" id="RHEA:33179"/>
        <dbReference type="ChEBI" id="CHEBI:15377"/>
        <dbReference type="ChEBI" id="CHEBI:15378"/>
        <dbReference type="ChEBI" id="CHEBI:17815"/>
        <dbReference type="ChEBI" id="CHEBI:58456"/>
        <dbReference type="ChEBI" id="CHEBI:203600"/>
        <dbReference type="EC" id="3.1.4.11"/>
    </reaction>
</comment>
<dbReference type="Proteomes" id="UP000824890">
    <property type="component" value="Unassembled WGS sequence"/>
</dbReference>
<feature type="domain" description="PI-PLC Y-box" evidence="7">
    <location>
        <begin position="2625"/>
        <end position="2711"/>
    </location>
</feature>
<evidence type="ECO:0000259" key="7">
    <source>
        <dbReference type="PROSITE" id="PS50008"/>
    </source>
</evidence>
<evidence type="ECO:0000313" key="9">
    <source>
        <dbReference type="Proteomes" id="UP000824890"/>
    </source>
</evidence>
<feature type="compositionally biased region" description="Basic and acidic residues" evidence="5">
    <location>
        <begin position="958"/>
        <end position="986"/>
    </location>
</feature>
<evidence type="ECO:0000256" key="5">
    <source>
        <dbReference type="SAM" id="MobiDB-lite"/>
    </source>
</evidence>
<feature type="compositionally biased region" description="Polar residues" evidence="5">
    <location>
        <begin position="940"/>
        <end position="949"/>
    </location>
</feature>
<evidence type="ECO:0000259" key="6">
    <source>
        <dbReference type="PROSITE" id="PS50004"/>
    </source>
</evidence>
<dbReference type="PANTHER" id="PTHR10336">
    <property type="entry name" value="PHOSPHOINOSITIDE-SPECIFIC PHOSPHOLIPASE C FAMILY PROTEIN"/>
    <property type="match status" value="1"/>
</dbReference>
<accession>A0ABQ8BPN8</accession>
<feature type="domain" description="PI-PLC Y-box" evidence="7">
    <location>
        <begin position="436"/>
        <end position="522"/>
    </location>
</feature>
<keyword evidence="3" id="KW-0807">Transducer</keyword>
<dbReference type="InterPro" id="IPR000909">
    <property type="entry name" value="PLipase_C_PInositol-sp_X_dom"/>
</dbReference>
<dbReference type="Gene3D" id="2.60.40.150">
    <property type="entry name" value="C2 domain"/>
    <property type="match status" value="4"/>
</dbReference>
<dbReference type="EMBL" id="JAGKQM010000010">
    <property type="protein sequence ID" value="KAH0906769.1"/>
    <property type="molecule type" value="Genomic_DNA"/>
</dbReference>
<dbReference type="Pfam" id="PF00168">
    <property type="entry name" value="C2"/>
    <property type="match status" value="4"/>
</dbReference>
<feature type="compositionally biased region" description="Basic and acidic residues" evidence="5">
    <location>
        <begin position="2560"/>
        <end position="2588"/>
    </location>
</feature>
<dbReference type="Pfam" id="PF00387">
    <property type="entry name" value="PI-PLC-Y"/>
    <property type="match status" value="5"/>
</dbReference>
<gene>
    <name evidence="8" type="ORF">HID58_038596</name>
</gene>
<dbReference type="EC" id="3.1.4.11" evidence="4"/>
<feature type="compositionally biased region" description="Polar residues" evidence="5">
    <location>
        <begin position="2542"/>
        <end position="2551"/>
    </location>
</feature>
<dbReference type="Pfam" id="PF00388">
    <property type="entry name" value="PI-PLC-X"/>
    <property type="match status" value="5"/>
</dbReference>
<feature type="region of interest" description="Disordered" evidence="5">
    <location>
        <begin position="2533"/>
        <end position="2588"/>
    </location>
</feature>
<dbReference type="SUPFAM" id="SSF51695">
    <property type="entry name" value="PLC-like phosphodiesterases"/>
    <property type="match status" value="5"/>
</dbReference>
<keyword evidence="4" id="KW-0443">Lipid metabolism</keyword>
<dbReference type="SUPFAM" id="SSF47473">
    <property type="entry name" value="EF-hand"/>
    <property type="match status" value="2"/>
</dbReference>
<dbReference type="Pfam" id="PF09279">
    <property type="entry name" value="EF-hand_like"/>
    <property type="match status" value="2"/>
</dbReference>
<feature type="non-terminal residue" evidence="8">
    <location>
        <position position="1"/>
    </location>
</feature>
<evidence type="ECO:0000256" key="2">
    <source>
        <dbReference type="ARBA" id="ARBA00004202"/>
    </source>
</evidence>
<dbReference type="InterPro" id="IPR011992">
    <property type="entry name" value="EF-hand-dom_pair"/>
</dbReference>
<dbReference type="InterPro" id="IPR001192">
    <property type="entry name" value="PI-PLC_fam"/>
</dbReference>
<dbReference type="CDD" id="cd00275">
    <property type="entry name" value="C2_PLC_like"/>
    <property type="match status" value="4"/>
</dbReference>
<evidence type="ECO:0000313" key="8">
    <source>
        <dbReference type="EMBL" id="KAH0906769.1"/>
    </source>
</evidence>
<dbReference type="InterPro" id="IPR001711">
    <property type="entry name" value="PLipase_C_Pinositol-sp_Y"/>
</dbReference>
<comment type="caution">
    <text evidence="8">The sequence shown here is derived from an EMBL/GenBank/DDBJ whole genome shotgun (WGS) entry which is preliminary data.</text>
</comment>
<feature type="domain" description="C2" evidence="6">
    <location>
        <begin position="2713"/>
        <end position="2842"/>
    </location>
</feature>
<evidence type="ECO:0000256" key="4">
    <source>
        <dbReference type="RuleBase" id="RU361133"/>
    </source>
</evidence>
<dbReference type="InterPro" id="IPR017946">
    <property type="entry name" value="PLC-like_Pdiesterase_TIM-brl"/>
</dbReference>
<comment type="subcellular location">
    <subcellularLocation>
        <location evidence="2">Cell membrane</location>
        <topology evidence="2">Peripheral membrane protein</topology>
    </subcellularLocation>
</comment>
<dbReference type="InterPro" id="IPR015359">
    <property type="entry name" value="PLC_EF-hand-like"/>
</dbReference>
<evidence type="ECO:0000256" key="1">
    <source>
        <dbReference type="ARBA" id="ARBA00001195"/>
    </source>
</evidence>
<dbReference type="Gene3D" id="3.20.20.190">
    <property type="entry name" value="Phosphatidylinositol (PI) phosphodiesterase"/>
    <property type="match status" value="5"/>
</dbReference>
<protein>
    <recommendedName>
        <fullName evidence="4">Phosphoinositide phospholipase C</fullName>
        <ecNumber evidence="4">3.1.4.11</ecNumber>
    </recommendedName>
</protein>
<dbReference type="PRINTS" id="PR00390">
    <property type="entry name" value="PHPHLIPASEC"/>
</dbReference>
<dbReference type="Gene3D" id="1.10.238.10">
    <property type="entry name" value="EF-hand"/>
    <property type="match status" value="2"/>
</dbReference>
<dbReference type="SMART" id="SM00239">
    <property type="entry name" value="C2"/>
    <property type="match status" value="4"/>
</dbReference>
<dbReference type="CDD" id="cd08599">
    <property type="entry name" value="PI-PLCc_plant"/>
    <property type="match status" value="2"/>
</dbReference>
<name>A0ABQ8BPN8_BRANA</name>
<organism evidence="8 9">
    <name type="scientific">Brassica napus</name>
    <name type="common">Rape</name>
    <dbReference type="NCBI Taxonomy" id="3708"/>
    <lineage>
        <taxon>Eukaryota</taxon>
        <taxon>Viridiplantae</taxon>
        <taxon>Streptophyta</taxon>
        <taxon>Embryophyta</taxon>
        <taxon>Tracheophyta</taxon>
        <taxon>Spermatophyta</taxon>
        <taxon>Magnoliopsida</taxon>
        <taxon>eudicotyledons</taxon>
        <taxon>Gunneridae</taxon>
        <taxon>Pentapetalae</taxon>
        <taxon>rosids</taxon>
        <taxon>malvids</taxon>
        <taxon>Brassicales</taxon>
        <taxon>Brassicaceae</taxon>
        <taxon>Brassiceae</taxon>
        <taxon>Brassica</taxon>
    </lineage>
</organism>
<keyword evidence="4" id="KW-0378">Hydrolase</keyword>
<dbReference type="PROSITE" id="PS50004">
    <property type="entry name" value="C2"/>
    <property type="match status" value="4"/>
</dbReference>
<evidence type="ECO:0000256" key="3">
    <source>
        <dbReference type="ARBA" id="ARBA00023224"/>
    </source>
</evidence>
<dbReference type="InterPro" id="IPR000008">
    <property type="entry name" value="C2_dom"/>
</dbReference>
<dbReference type="SMART" id="SM00148">
    <property type="entry name" value="PLCXc"/>
    <property type="match status" value="5"/>
</dbReference>
<feature type="domain" description="PI-PLC Y-box" evidence="7">
    <location>
        <begin position="2036"/>
        <end position="2122"/>
    </location>
</feature>
<feature type="domain" description="C2" evidence="6">
    <location>
        <begin position="2124"/>
        <end position="2253"/>
    </location>
</feature>
<feature type="domain" description="PI-PLC Y-box" evidence="7">
    <location>
        <begin position="1023"/>
        <end position="1109"/>
    </location>
</feature>
<sequence>SPQAEELHILLCSTPLPSLSDRTDIYYWEVDGKSLTSFSAAQTWNSIRNHGDKKEWEEAIWFSGHIPSQAFHIRQEKEKKKKMGSYRMCLIFKRKFRVTEPGPVDDVRDVFSRYAEGQAHMSPEQLRKLMADERREDLGSSLEDAERLVDEVLRRKHHIAKFTRRNLTLEDFNYLLFSTELNPPIGDKVHQNMDAPLSHYFIFTGHNSYLTGNQLSSKCSGLPIADALRKGVRVVELDLWPRGKDDVCVKHGGTLTKAVKLGRCLESIKANAFTTSKYPVIITLEDHLTPKLQCKVAKMITQTFGEMLYYHDSESCKEFPSPEELKGKILISTKPPKEYLEANGAKDGEKGKDSDEDVWGKEPEELISTQSELDKVSNNINYINQDDEERGSRDFDTSCSLQAPEYKRLIAIHAGKPKGGLKMALKVDPDKIRRLSLSEQLLEKAVASHGADVIRFTQKNFLRIYPKGTRFNSSNYKPQIGWMSGAQMIAFNMQGYGRALWLMQGMFRANGGCGYVKKPDFLMNVGPNGQVFDPNENSSPKKTLKSLWEMDGISTSRKLTLIATLPPDFYVRVGIAGAPADKAMEKTEVKYNTWTPIWNEEFTFQLTVPELALLRCMSTTTMKNEKDDFGGQTCLPVSELRQGIRAVPLYNRKGVKYSSTRLLMRFEPEMKRELGRYKMGLCFSDKLRMNRESPPPDVVRVFLEYTEGGNHMTAEQLCRFLVQVQGETEVLVSDAEKIIERITNERHHITKFLRHSLNLDDFFSFLFSDDLNHPVVSKVHQDMASPLSHYFIYTSHNSYLTGNQINSECSDVPLIKALKRGVRALELDLWPNSTKDGILVRHGWAWTPPVELIKCLRSIKDYAFSASAYPVILTLEDHLTPDLQAKAAEMMKEIFMDMVYFSESGDLKDFPSPEDLKYKVVISTKLPKGTLEKEKDSESDVSGKTSSEDVSADDEKVEETSEAKNEEEGTSEAKEEKDGGSDKESSKMDLLTYSRMILIPSGNARNGLKEALTFDNGGIRRLSLREQNFKKATEMYGTQVIEFTQKNLLRIYPKATRVTSSNYKPFSGWMYGAQMVAFNMQGYGRALWMMHGMFRSNGGCGYVKKPDFMMNKGPDGEVFDPKAKLPIKTTMRVKVYMGKGWDSGFQRACFNTWSSPNFYTRVGITGVRGDRVMKKTKKEENTWEPFWDEEFEFQLTVPELALLRVEVHDYNMPEKDDFSGQTCLPVAELRQGIRSVPLYDRKGERLVAVTLLMRSFKVKTSEPPQEIKKLFDDYSGDGRMSADEMLSSRRKHADTNYVKDIFHRLKHHGVFHPRGIHLEGFYTVWQDMNQPLSHYFLYTGHNSYLTGNQLNSRSSTEPIVKALRSGVRVIELDLWPNSSGTEAEVRHGGTLTSTEDLQKCLNAVKENAFVVSEYPVVLTLEDHLPPDLQKKVAKMVSKTFGGTLFRCTTDEHTESTQEQDLDLNKATKEYLQTQVSLGSTTDESVKAKKVKEAEELIQDEDEETVAIEYRDLISIHAGNRKGGMKNCLNGDPNRVIRLSMSEQWLETLAKTRGPDLDILRIFPKTTRIDSSNYDPLVGWIHGAQMVAFNMQSHGRFLWMMQGLFKANGGCGYVKKPDVLLSNGPGGETFDPSSKNLQIKTVLKIKIYNGEDGIWIFLKIILIDTLLLISTQGQKTRERKKKRRGSYRMCLIFKRKFRVTEPGPVDDVRDVFSRYAEGQAHMSPEQLRKLMADERREDLGSSLEDAERLVDEVLRRKHHIAKFTRRNLTLEDFNYLLFSTELNPPIGDKVHQNMDAPLSHYFIFTGHNSYLTGNQLSSKCSGLPIADALRKGVRVVELDLWPRGKDDVCVKHGGTLTKAVKLGRCLESIKANAFTTSKYPVIITLEDHLTPKLQCKVAKMITQTFGEMLYYHDSESCKEFPSPEELKGKILISTKPPKEYLEANGAKDGEKGKDSDEDVWGKEPEELISTQSELDKVSNNINYINQDDEERGSRDFDTSCSLQAPEYKRLIAIHAGKPKGGLKMALKVDPDKIRRLSLSEQLLEKAVASHGADVIRFTQKNFLRIYPKGTRFNSSNYKPQIGWMSGAQMIAFNMQGYGRALWLMQGMFRANGGCGYVKKPDFLMNVGPNGQVFDPNENSSPKKTLKVKVLMGDGWHLDFKKTHFDRYSPPDFYVRVGIAGAPADKAMEKTEVKYNTWTPIWNEEFTFQLTVPELALLRVEVHEYDNNEKDDFGGQTCLPVSELRQGIRAVPLYNRKGVKYSSTRLLMRFEPEMKRELGRYKMGLCFSDKLRMNRESPPPDVVRVFLEYTEGGNHMTAEQLCRFLVQVQGETEVLVSDAEKIIERITNERHHITKFLRHSLNLDDFFSFLFSDDLNHPVVSKVHQDMASPLSHYFIYTSHNSYLTGNQINSECSDVPLIKALKRGVRALELDLWPNSTKDGILVRHGWAWTPPVELIKCLRSIKDYAFSASAYPVILTLEDHLTPDLQAKAAEMMKEIFMDMVYFSESGDLKDFPSPEDLKYKVVISTKLPKGTLEKEKDSESDVSGKTSSEDVSADDEKVEETSEAKNEEEGTSEAKEEKDGGSDKESSKMDLLTYSRMILIPSGNARNGLKEALTFDNGGIRRLSLREQNFKKATEMYGTQVIEFTQKNLLRIYPKATRVTSSNYKPFSGWMYGAQMVAFNMQGYGRALWMMHGMFRSNGGCGYVKKPDFMMNKGPDGEVFDPKAKLPIKTTMRVKVYMGKGWDSGFQRACFNTWSSPNFYTRVGITGVRGDRVMKKTKKEENTWEPFWDEEFEFQLTVPELALLRVEVHDYNMPEKDDFSGQTCLPVAELRQGIRSVPLYDRKGERLVAVTLLMRSFVTELEHSVNDSESRRLFLSCTVENSDDLIRYHISTLPHVPSTSRIEAGGGGERRNSECGVYRTMMAREEAIPPVVALLQTSKSRAKLKAEALIELLRQPRQQHLDSNIN</sequence>
<feature type="domain" description="C2" evidence="6">
    <location>
        <begin position="1111"/>
        <end position="1240"/>
    </location>
</feature>
<reference evidence="8 9" key="1">
    <citation type="submission" date="2021-05" db="EMBL/GenBank/DDBJ databases">
        <title>Genome Assembly of Synthetic Allotetraploid Brassica napus Reveals Homoeologous Exchanges between Subgenomes.</title>
        <authorList>
            <person name="Davis J.T."/>
        </authorList>
    </citation>
    <scope>NUCLEOTIDE SEQUENCE [LARGE SCALE GENOMIC DNA]</scope>
    <source>
        <strain evidence="9">cv. Da-Ae</strain>
        <tissue evidence="8">Seedling</tissue>
    </source>
</reference>
<proteinExistence type="predicted"/>
<dbReference type="SMART" id="SM00149">
    <property type="entry name" value="PLCYc"/>
    <property type="match status" value="5"/>
</dbReference>
<feature type="domain" description="PI-PLC Y-box" evidence="7">
    <location>
        <begin position="1558"/>
        <end position="1619"/>
    </location>
</feature>
<keyword evidence="4" id="KW-0442">Lipid degradation</keyword>